<dbReference type="InterPro" id="IPR010987">
    <property type="entry name" value="Glutathione-S-Trfase_C-like"/>
</dbReference>
<dbReference type="Proteomes" id="UP000747399">
    <property type="component" value="Unassembled WGS sequence"/>
</dbReference>
<comment type="caution">
    <text evidence="4">The sequence shown here is derived from an EMBL/GenBank/DDBJ whole genome shotgun (WGS) entry which is preliminary data.</text>
</comment>
<dbReference type="Gene3D" id="1.20.1050.10">
    <property type="match status" value="1"/>
</dbReference>
<evidence type="ECO:0000313" key="4">
    <source>
        <dbReference type="EMBL" id="GIL60070.1"/>
    </source>
</evidence>
<proteinExistence type="predicted"/>
<dbReference type="SFLD" id="SFLDG00358">
    <property type="entry name" value="Main_(cytGST)"/>
    <property type="match status" value="1"/>
</dbReference>
<dbReference type="SFLD" id="SFLDS00019">
    <property type="entry name" value="Glutathione_Transferase_(cytos"/>
    <property type="match status" value="1"/>
</dbReference>
<dbReference type="PROSITE" id="PS50405">
    <property type="entry name" value="GST_CTER"/>
    <property type="match status" value="1"/>
</dbReference>
<gene>
    <name evidence="4" type="ORF">Vafri_14732</name>
</gene>
<feature type="domain" description="GST C-terminal" evidence="3">
    <location>
        <begin position="157"/>
        <end position="287"/>
    </location>
</feature>
<reference evidence="4" key="1">
    <citation type="journal article" date="2021" name="Proc. Natl. Acad. Sci. U.S.A.">
        <title>Three genomes in the algal genus Volvox reveal the fate of a haploid sex-determining region after a transition to homothallism.</title>
        <authorList>
            <person name="Yamamoto K."/>
            <person name="Hamaji T."/>
            <person name="Kawai-Toyooka H."/>
            <person name="Matsuzaki R."/>
            <person name="Takahashi F."/>
            <person name="Nishimura Y."/>
            <person name="Kawachi M."/>
            <person name="Noguchi H."/>
            <person name="Minakuchi Y."/>
            <person name="Umen J.G."/>
            <person name="Toyoda A."/>
            <person name="Nozaki H."/>
        </authorList>
    </citation>
    <scope>NUCLEOTIDE SEQUENCE</scope>
    <source>
        <strain evidence="4">NIES-3780</strain>
    </source>
</reference>
<sequence length="295" mass="32850">MTVRGLYASQIRNKQSHPNNNNSFRGSYARRCSKHVCCCNKGIASAHTVPSATQSTPTEAKSYIMGVKKLQLYDDPHSEFSAKVKVALFAKGLSWTPLAVPCGSTRSPEFLAVNPLGKIPVLCITFDDGRREVICESEVIVEYLEDQFPQPPLLPADPVERSKARLISRFHDLYLEPALRRLYPQVAPSVRSEQVVQEAAAAFHARLAELEGLLPAGPSLALTDTQLTLADCAYPALLLYAELILPALGLPPLRYEGRLRLQRWRDALWEQPAVARVLEELRPAAEEWLEGMLHK</sequence>
<feature type="compositionally biased region" description="Polar residues" evidence="1">
    <location>
        <begin position="10"/>
        <end position="23"/>
    </location>
</feature>
<evidence type="ECO:0000259" key="2">
    <source>
        <dbReference type="PROSITE" id="PS50404"/>
    </source>
</evidence>
<dbReference type="InterPro" id="IPR036249">
    <property type="entry name" value="Thioredoxin-like_sf"/>
</dbReference>
<dbReference type="EMBL" id="BNCO01000038">
    <property type="protein sequence ID" value="GIL60070.1"/>
    <property type="molecule type" value="Genomic_DNA"/>
</dbReference>
<evidence type="ECO:0000313" key="5">
    <source>
        <dbReference type="Proteomes" id="UP000747399"/>
    </source>
</evidence>
<dbReference type="AlphaFoldDB" id="A0A8J4F3X8"/>
<dbReference type="InterPro" id="IPR036282">
    <property type="entry name" value="Glutathione-S-Trfase_C_sf"/>
</dbReference>
<feature type="region of interest" description="Disordered" evidence="1">
    <location>
        <begin position="1"/>
        <end position="23"/>
    </location>
</feature>
<dbReference type="SUPFAM" id="SSF52833">
    <property type="entry name" value="Thioredoxin-like"/>
    <property type="match status" value="1"/>
</dbReference>
<dbReference type="SUPFAM" id="SSF47616">
    <property type="entry name" value="GST C-terminal domain-like"/>
    <property type="match status" value="1"/>
</dbReference>
<keyword evidence="5" id="KW-1185">Reference proteome</keyword>
<feature type="domain" description="GST N-terminal" evidence="2">
    <location>
        <begin position="68"/>
        <end position="152"/>
    </location>
</feature>
<dbReference type="Pfam" id="PF13417">
    <property type="entry name" value="GST_N_3"/>
    <property type="match status" value="1"/>
</dbReference>
<evidence type="ECO:0000259" key="3">
    <source>
        <dbReference type="PROSITE" id="PS50405"/>
    </source>
</evidence>
<dbReference type="Gene3D" id="3.40.30.10">
    <property type="entry name" value="Glutaredoxin"/>
    <property type="match status" value="1"/>
</dbReference>
<dbReference type="InterPro" id="IPR050983">
    <property type="entry name" value="GST_Omega/HSP26"/>
</dbReference>
<evidence type="ECO:0000256" key="1">
    <source>
        <dbReference type="SAM" id="MobiDB-lite"/>
    </source>
</evidence>
<accession>A0A8J4F3X8</accession>
<dbReference type="PROSITE" id="PS50404">
    <property type="entry name" value="GST_NTER"/>
    <property type="match status" value="1"/>
</dbReference>
<dbReference type="InterPro" id="IPR004045">
    <property type="entry name" value="Glutathione_S-Trfase_N"/>
</dbReference>
<dbReference type="PANTHER" id="PTHR43968:SF6">
    <property type="entry name" value="GLUTATHIONE S-TRANSFERASE OMEGA"/>
    <property type="match status" value="1"/>
</dbReference>
<dbReference type="CDD" id="cd00299">
    <property type="entry name" value="GST_C_family"/>
    <property type="match status" value="1"/>
</dbReference>
<evidence type="ECO:0008006" key="6">
    <source>
        <dbReference type="Google" id="ProtNLM"/>
    </source>
</evidence>
<dbReference type="InterPro" id="IPR040079">
    <property type="entry name" value="Glutathione_S-Trfase"/>
</dbReference>
<dbReference type="GO" id="GO:0005737">
    <property type="term" value="C:cytoplasm"/>
    <property type="evidence" value="ECO:0007669"/>
    <property type="project" value="TreeGrafter"/>
</dbReference>
<name>A0A8J4F3X8_9CHLO</name>
<organism evidence="4 5">
    <name type="scientific">Volvox africanus</name>
    <dbReference type="NCBI Taxonomy" id="51714"/>
    <lineage>
        <taxon>Eukaryota</taxon>
        <taxon>Viridiplantae</taxon>
        <taxon>Chlorophyta</taxon>
        <taxon>core chlorophytes</taxon>
        <taxon>Chlorophyceae</taxon>
        <taxon>CS clade</taxon>
        <taxon>Chlamydomonadales</taxon>
        <taxon>Volvocaceae</taxon>
        <taxon>Volvox</taxon>
    </lineage>
</organism>
<protein>
    <recommendedName>
        <fullName evidence="6">Glutathione S-transferase</fullName>
    </recommendedName>
</protein>
<dbReference type="PANTHER" id="PTHR43968">
    <property type="match status" value="1"/>
</dbReference>